<evidence type="ECO:0000313" key="2">
    <source>
        <dbReference type="Proteomes" id="UP000005695"/>
    </source>
</evidence>
<dbReference type="AlphaFoldDB" id="Q1K0R8"/>
<proteinExistence type="predicted"/>
<evidence type="ECO:0000313" key="1">
    <source>
        <dbReference type="EMBL" id="EAT15873.1"/>
    </source>
</evidence>
<reference evidence="1" key="2">
    <citation type="submission" date="2006-05" db="EMBL/GenBank/DDBJ databases">
        <title>Sequencing of the draft genome and assembly of Desulfuromonas acetoxidans DSM 684.</title>
        <authorList>
            <consortium name="US DOE Joint Genome Institute (JGI-PGF)"/>
            <person name="Copeland A."/>
            <person name="Lucas S."/>
            <person name="Lapidus A."/>
            <person name="Barry K."/>
            <person name="Detter J.C."/>
            <person name="Glavina del Rio T."/>
            <person name="Hammon N."/>
            <person name="Israni S."/>
            <person name="Dalin E."/>
            <person name="Tice H."/>
            <person name="Bruce D."/>
            <person name="Pitluck S."/>
            <person name="Richardson P."/>
        </authorList>
    </citation>
    <scope>NUCLEOTIDE SEQUENCE [LARGE SCALE GENOMIC DNA]</scope>
    <source>
        <strain evidence="1">DSM 684</strain>
    </source>
</reference>
<organism evidence="1 2">
    <name type="scientific">Desulfuromonas acetoxidans (strain DSM 684 / 11070)</name>
    <dbReference type="NCBI Taxonomy" id="281689"/>
    <lineage>
        <taxon>Bacteria</taxon>
        <taxon>Pseudomonadati</taxon>
        <taxon>Thermodesulfobacteriota</taxon>
        <taxon>Desulfuromonadia</taxon>
        <taxon>Desulfuromonadales</taxon>
        <taxon>Desulfuromonadaceae</taxon>
        <taxon>Desulfuromonas</taxon>
    </lineage>
</organism>
<sequence length="143" mass="16577">MRDKEVPQDKGVLDDKKVVSYALNDQGRYCLTPSAGWEPVNCANRLAWEDIQAELELVRAQISKGEMSPLAYYMTRAQMDVALLSRYSGIARWRVRRHLKPKVFDNLSTYYRQCYAGLFNITVEQLLEVPEQDELPMADEEQE</sequence>
<keyword evidence="2" id="KW-1185">Reference proteome</keyword>
<gene>
    <name evidence="1" type="ORF">Dace_2172</name>
</gene>
<accession>Q1K0R8</accession>
<comment type="caution">
    <text evidence="1">The sequence shown here is derived from an EMBL/GenBank/DDBJ whole genome shotgun (WGS) entry which is preliminary data.</text>
</comment>
<name>Q1K0R8_DESA6</name>
<reference evidence="1" key="1">
    <citation type="submission" date="2006-05" db="EMBL/GenBank/DDBJ databases">
        <title>Annotation of the draft genome assembly of Desulfuromonas acetoxidans DSM 684.</title>
        <authorList>
            <consortium name="US DOE Joint Genome Institute (JGI-ORNL)"/>
            <person name="Larimer F."/>
            <person name="Land M."/>
            <person name="Hauser L."/>
        </authorList>
    </citation>
    <scope>NUCLEOTIDE SEQUENCE [LARGE SCALE GENOMIC DNA]</scope>
    <source>
        <strain evidence="1">DSM 684</strain>
    </source>
</reference>
<dbReference type="EMBL" id="AAEW02000007">
    <property type="protein sequence ID" value="EAT15873.1"/>
    <property type="molecule type" value="Genomic_DNA"/>
</dbReference>
<dbReference type="OrthoDB" id="9180239at2"/>
<dbReference type="RefSeq" id="WP_005999607.1">
    <property type="nucleotide sequence ID" value="NZ_AAEW02000007.1"/>
</dbReference>
<dbReference type="Proteomes" id="UP000005695">
    <property type="component" value="Unassembled WGS sequence"/>
</dbReference>
<protein>
    <submittedName>
        <fullName evidence="1">Uncharacterized protein</fullName>
    </submittedName>
</protein>